<dbReference type="Proteomes" id="UP000521872">
    <property type="component" value="Unassembled WGS sequence"/>
</dbReference>
<gene>
    <name evidence="2" type="ORF">D9613_009007</name>
</gene>
<reference evidence="2 3" key="1">
    <citation type="submission" date="2019-12" db="EMBL/GenBank/DDBJ databases">
        <authorList>
            <person name="Floudas D."/>
            <person name="Bentzer J."/>
            <person name="Ahren D."/>
            <person name="Johansson T."/>
            <person name="Persson P."/>
            <person name="Tunlid A."/>
        </authorList>
    </citation>
    <scope>NUCLEOTIDE SEQUENCE [LARGE SCALE GENOMIC DNA]</scope>
    <source>
        <strain evidence="2 3">CBS 102.39</strain>
    </source>
</reference>
<dbReference type="EMBL" id="JAACJL010000002">
    <property type="protein sequence ID" value="KAF4622596.1"/>
    <property type="molecule type" value="Genomic_DNA"/>
</dbReference>
<organism evidence="2 3">
    <name type="scientific">Agrocybe pediades</name>
    <dbReference type="NCBI Taxonomy" id="84607"/>
    <lineage>
        <taxon>Eukaryota</taxon>
        <taxon>Fungi</taxon>
        <taxon>Dikarya</taxon>
        <taxon>Basidiomycota</taxon>
        <taxon>Agaricomycotina</taxon>
        <taxon>Agaricomycetes</taxon>
        <taxon>Agaricomycetidae</taxon>
        <taxon>Agaricales</taxon>
        <taxon>Agaricineae</taxon>
        <taxon>Strophariaceae</taxon>
        <taxon>Agrocybe</taxon>
    </lineage>
</organism>
<evidence type="ECO:0000256" key="1">
    <source>
        <dbReference type="SAM" id="MobiDB-lite"/>
    </source>
</evidence>
<keyword evidence="3" id="KW-1185">Reference proteome</keyword>
<feature type="compositionally biased region" description="Polar residues" evidence="1">
    <location>
        <begin position="370"/>
        <end position="385"/>
    </location>
</feature>
<feature type="region of interest" description="Disordered" evidence="1">
    <location>
        <begin position="214"/>
        <end position="266"/>
    </location>
</feature>
<feature type="region of interest" description="Disordered" evidence="1">
    <location>
        <begin position="347"/>
        <end position="385"/>
    </location>
</feature>
<accession>A0A8H4R5K3</accession>
<evidence type="ECO:0000313" key="3">
    <source>
        <dbReference type="Proteomes" id="UP000521872"/>
    </source>
</evidence>
<dbReference type="AlphaFoldDB" id="A0A8H4R5K3"/>
<feature type="compositionally biased region" description="Polar residues" evidence="1">
    <location>
        <begin position="348"/>
        <end position="362"/>
    </location>
</feature>
<name>A0A8H4R5K3_9AGAR</name>
<comment type="caution">
    <text evidence="2">The sequence shown here is derived from an EMBL/GenBank/DDBJ whole genome shotgun (WGS) entry which is preliminary data.</text>
</comment>
<evidence type="ECO:0000313" key="2">
    <source>
        <dbReference type="EMBL" id="KAF4622596.1"/>
    </source>
</evidence>
<protein>
    <submittedName>
        <fullName evidence="2">Uncharacterized protein</fullName>
    </submittedName>
</protein>
<proteinExistence type="predicted"/>
<feature type="compositionally biased region" description="Low complexity" evidence="1">
    <location>
        <begin position="224"/>
        <end position="262"/>
    </location>
</feature>
<sequence length="385" mass="41670">MPSTNFTTTAAVPVCITQAVNYLTRPLILTQSELKVEAMKAVLCVALDSIYNPESTLEATLELPFSMSCLPPRPVFGACMACSIPWSLWMSLLGGRDFTLFIEPHRVSAFYPGVIPQKTVIWSELKTSLGSHNNLNGSHQVPISKLAQQAHYHQRTTANMASLRTTVRSAAARVQNRTLAQELLQSEEREEAEELFAMLSSTCILSPTPTRVAFPSPQPPIARPSLITTPTLPSPLESVRTLSEGSSSRPSSRSSNFSTFSFSDDDESITSASSVSSFDFPIPAVKKAPAFVPRQVQMRNAIAAAAASISNWKPTPIIDNSKKDVTKYLYQGGVSTVLTGGVMLGATGPSNSSKSAVPQYRSSIGDRKSPSAQKKNAATEQSWRR</sequence>